<name>A0A4Y2N267_ARAVE</name>
<sequence length="133" mass="14742">MRDFLLVEDTSHTRMSAQNQNRQLVSGFTIKLLAISGITFLVVAVVYLIFGITGTAMYLFFSIFLVLELVAIILSLKPMILHKLHRSSTIPDLTVEELHRGGRSPRLSSSSSAENKTVPRTMSAPNLLHSSKT</sequence>
<feature type="transmembrane region" description="Helical" evidence="2">
    <location>
        <begin position="56"/>
        <end position="76"/>
    </location>
</feature>
<accession>A0A4Y2N267</accession>
<feature type="region of interest" description="Disordered" evidence="1">
    <location>
        <begin position="100"/>
        <end position="133"/>
    </location>
</feature>
<reference evidence="3 4" key="1">
    <citation type="journal article" date="2019" name="Sci. Rep.">
        <title>Orb-weaving spider Araneus ventricosus genome elucidates the spidroin gene catalogue.</title>
        <authorList>
            <person name="Kono N."/>
            <person name="Nakamura H."/>
            <person name="Ohtoshi R."/>
            <person name="Moran D.A.P."/>
            <person name="Shinohara A."/>
            <person name="Yoshida Y."/>
            <person name="Fujiwara M."/>
            <person name="Mori M."/>
            <person name="Tomita M."/>
            <person name="Arakawa K."/>
        </authorList>
    </citation>
    <scope>NUCLEOTIDE SEQUENCE [LARGE SCALE GENOMIC DNA]</scope>
</reference>
<keyword evidence="2" id="KW-0472">Membrane</keyword>
<gene>
    <name evidence="3" type="ORF">AVEN_47164_1</name>
</gene>
<keyword evidence="2" id="KW-0812">Transmembrane</keyword>
<evidence type="ECO:0000256" key="2">
    <source>
        <dbReference type="SAM" id="Phobius"/>
    </source>
</evidence>
<organism evidence="3 4">
    <name type="scientific">Araneus ventricosus</name>
    <name type="common">Orbweaver spider</name>
    <name type="synonym">Epeira ventricosa</name>
    <dbReference type="NCBI Taxonomy" id="182803"/>
    <lineage>
        <taxon>Eukaryota</taxon>
        <taxon>Metazoa</taxon>
        <taxon>Ecdysozoa</taxon>
        <taxon>Arthropoda</taxon>
        <taxon>Chelicerata</taxon>
        <taxon>Arachnida</taxon>
        <taxon>Araneae</taxon>
        <taxon>Araneomorphae</taxon>
        <taxon>Entelegynae</taxon>
        <taxon>Araneoidea</taxon>
        <taxon>Araneidae</taxon>
        <taxon>Araneus</taxon>
    </lineage>
</organism>
<evidence type="ECO:0000313" key="4">
    <source>
        <dbReference type="Proteomes" id="UP000499080"/>
    </source>
</evidence>
<keyword evidence="4" id="KW-1185">Reference proteome</keyword>
<dbReference type="OrthoDB" id="10336390at2759"/>
<feature type="compositionally biased region" description="Polar residues" evidence="1">
    <location>
        <begin position="113"/>
        <end position="133"/>
    </location>
</feature>
<protein>
    <submittedName>
        <fullName evidence="3">Uncharacterized protein</fullName>
    </submittedName>
</protein>
<dbReference type="Proteomes" id="UP000499080">
    <property type="component" value="Unassembled WGS sequence"/>
</dbReference>
<dbReference type="AlphaFoldDB" id="A0A4Y2N267"/>
<evidence type="ECO:0000313" key="3">
    <source>
        <dbReference type="EMBL" id="GBN32724.1"/>
    </source>
</evidence>
<keyword evidence="2" id="KW-1133">Transmembrane helix</keyword>
<proteinExistence type="predicted"/>
<feature type="transmembrane region" description="Helical" evidence="2">
    <location>
        <begin position="24"/>
        <end position="50"/>
    </location>
</feature>
<evidence type="ECO:0000256" key="1">
    <source>
        <dbReference type="SAM" id="MobiDB-lite"/>
    </source>
</evidence>
<comment type="caution">
    <text evidence="3">The sequence shown here is derived from an EMBL/GenBank/DDBJ whole genome shotgun (WGS) entry which is preliminary data.</text>
</comment>
<dbReference type="EMBL" id="BGPR01008281">
    <property type="protein sequence ID" value="GBN32724.1"/>
    <property type="molecule type" value="Genomic_DNA"/>
</dbReference>